<evidence type="ECO:0000256" key="1">
    <source>
        <dbReference type="ARBA" id="ARBA00004477"/>
    </source>
</evidence>
<feature type="transmembrane region" description="Helical" evidence="12">
    <location>
        <begin position="293"/>
        <end position="310"/>
    </location>
</feature>
<feature type="transmembrane region" description="Helical" evidence="12">
    <location>
        <begin position="317"/>
        <end position="334"/>
    </location>
</feature>
<comment type="function">
    <text evidence="11">Mannosyltransferase involved in glycosylphosphatidylinositol-anchor biosynthesis. Transfers the third mannose to Man2-GlcN-acyl-PI during GPI precursor assembly.</text>
</comment>
<name>A0A9W6YST2_AMBMO</name>
<protein>
    <recommendedName>
        <fullName evidence="12">Mannosyltransferase</fullName>
        <ecNumber evidence="12">2.4.1.-</ecNumber>
    </recommendedName>
</protein>
<evidence type="ECO:0000256" key="9">
    <source>
        <dbReference type="ARBA" id="ARBA00022989"/>
    </source>
</evidence>
<evidence type="ECO:0000256" key="12">
    <source>
        <dbReference type="RuleBase" id="RU363075"/>
    </source>
</evidence>
<keyword evidence="9 12" id="KW-1133">Transmembrane helix</keyword>
<sequence length="549" mass="63959">MEMQSSQESLGISPSEKKTGFDTIQTAFAKVDRVFSNKPLLFTIILTIRTINALTTHTFFQPDEFYQALEPAYYKIWGNGYLTWEWEHGLRSFTHPLLYSGIYAIIDQFHLSHWFVINLPKIFNAFTCAIGEFYLYRLIFKISKDTVVAKLTLILSLCCTFNWFCFTRSFANCLELNLTIVGLFYFPFVELTSPFRFCLALALAGFSCVIRPTSVVIWAYFGAFLFFQSRHKIKIIILTTLMSLFVIGVDSVINFSFYHVWDWPMLKFLDFNFTKSLSSFYGVSRVDFYFDQAIPILLTTYLPLFLLGVIKTRTKFLKYKLLILFYCLVFTIIQHKEFRFIYPLLPFLLLFSAFGLLQLSKSLSSTVLKLIIIAILFINGVMSYYLTTFHESGVIKVTEVLRDQILSDYSSTHKEIEVGFLTPCHSTPYQSYFDLPSDVSNIWFLTCEPPLHLTSIEELENYMDESDLFYEDPIGFLNANFVDQTGEFVREWPDYLVIFEHIYSTLNDFIVDQGYHVNQTLFNTVAHWDYRRAGDLIIYAKELKDPNTA</sequence>
<evidence type="ECO:0000256" key="6">
    <source>
        <dbReference type="ARBA" id="ARBA00022679"/>
    </source>
</evidence>
<comment type="pathway">
    <text evidence="2">Glycolipid biosynthesis; glycosylphosphatidylinositol-anchor biosynthesis.</text>
</comment>
<dbReference type="EC" id="2.4.1.-" evidence="12"/>
<organism evidence="13 14">
    <name type="scientific">Ambrosiozyma monospora</name>
    <name type="common">Yeast</name>
    <name type="synonym">Endomycopsis monosporus</name>
    <dbReference type="NCBI Taxonomy" id="43982"/>
    <lineage>
        <taxon>Eukaryota</taxon>
        <taxon>Fungi</taxon>
        <taxon>Dikarya</taxon>
        <taxon>Ascomycota</taxon>
        <taxon>Saccharomycotina</taxon>
        <taxon>Pichiomycetes</taxon>
        <taxon>Pichiales</taxon>
        <taxon>Pichiaceae</taxon>
        <taxon>Ambrosiozyma</taxon>
    </lineage>
</organism>
<keyword evidence="4" id="KW-0337">GPI-anchor biosynthesis</keyword>
<keyword evidence="8 12" id="KW-0256">Endoplasmic reticulum</keyword>
<feature type="transmembrane region" description="Helical" evidence="12">
    <location>
        <begin position="340"/>
        <end position="359"/>
    </location>
</feature>
<accession>A0A9W6YST2</accession>
<feature type="transmembrane region" description="Helical" evidence="12">
    <location>
        <begin position="122"/>
        <end position="139"/>
    </location>
</feature>
<comment type="similarity">
    <text evidence="3">Belongs to the glycosyltransferase 22 family. PIGB subfamily.</text>
</comment>
<feature type="transmembrane region" description="Helical" evidence="12">
    <location>
        <begin position="151"/>
        <end position="171"/>
    </location>
</feature>
<evidence type="ECO:0000256" key="5">
    <source>
        <dbReference type="ARBA" id="ARBA00022676"/>
    </source>
</evidence>
<evidence type="ECO:0000256" key="7">
    <source>
        <dbReference type="ARBA" id="ARBA00022692"/>
    </source>
</evidence>
<dbReference type="Proteomes" id="UP001165063">
    <property type="component" value="Unassembled WGS sequence"/>
</dbReference>
<dbReference type="OrthoDB" id="416834at2759"/>
<dbReference type="PANTHER" id="PTHR22760">
    <property type="entry name" value="GLYCOSYLTRANSFERASE"/>
    <property type="match status" value="1"/>
</dbReference>
<evidence type="ECO:0000313" key="13">
    <source>
        <dbReference type="EMBL" id="GMG20460.1"/>
    </source>
</evidence>
<dbReference type="Pfam" id="PF03901">
    <property type="entry name" value="Glyco_transf_22"/>
    <property type="match status" value="1"/>
</dbReference>
<dbReference type="GO" id="GO:0006506">
    <property type="term" value="P:GPI anchor biosynthetic process"/>
    <property type="evidence" value="ECO:0007669"/>
    <property type="project" value="UniProtKB-KW"/>
</dbReference>
<keyword evidence="6" id="KW-0808">Transferase</keyword>
<reference evidence="13" key="1">
    <citation type="submission" date="2023-04" db="EMBL/GenBank/DDBJ databases">
        <title>Ambrosiozyma monospora NBRC 1965.</title>
        <authorList>
            <person name="Ichikawa N."/>
            <person name="Sato H."/>
            <person name="Tonouchi N."/>
        </authorList>
    </citation>
    <scope>NUCLEOTIDE SEQUENCE</scope>
    <source>
        <strain evidence="13">NBRC 1965</strain>
    </source>
</reference>
<evidence type="ECO:0000313" key="14">
    <source>
        <dbReference type="Proteomes" id="UP001165063"/>
    </source>
</evidence>
<feature type="transmembrane region" description="Helical" evidence="12">
    <location>
        <begin position="366"/>
        <end position="386"/>
    </location>
</feature>
<feature type="transmembrane region" description="Helical" evidence="12">
    <location>
        <begin position="194"/>
        <end position="223"/>
    </location>
</feature>
<keyword evidence="10 12" id="KW-0472">Membrane</keyword>
<dbReference type="GO" id="GO:0005789">
    <property type="term" value="C:endoplasmic reticulum membrane"/>
    <property type="evidence" value="ECO:0007669"/>
    <property type="project" value="UniProtKB-SubCell"/>
</dbReference>
<evidence type="ECO:0000256" key="2">
    <source>
        <dbReference type="ARBA" id="ARBA00004687"/>
    </source>
</evidence>
<dbReference type="EMBL" id="BSXU01000375">
    <property type="protein sequence ID" value="GMG20460.1"/>
    <property type="molecule type" value="Genomic_DNA"/>
</dbReference>
<comment type="caution">
    <text evidence="13">The sequence shown here is derived from an EMBL/GenBank/DDBJ whole genome shotgun (WGS) entry which is preliminary data.</text>
</comment>
<dbReference type="GO" id="GO:0000026">
    <property type="term" value="F:alpha-1,2-mannosyltransferase activity"/>
    <property type="evidence" value="ECO:0007669"/>
    <property type="project" value="TreeGrafter"/>
</dbReference>
<proteinExistence type="inferred from homology"/>
<keyword evidence="7 12" id="KW-0812">Transmembrane</keyword>
<keyword evidence="14" id="KW-1185">Reference proteome</keyword>
<comment type="subcellular location">
    <subcellularLocation>
        <location evidence="1 12">Endoplasmic reticulum membrane</location>
        <topology evidence="1 12">Multi-pass membrane protein</topology>
    </subcellularLocation>
</comment>
<dbReference type="InterPro" id="IPR005599">
    <property type="entry name" value="GPI_mannosylTrfase"/>
</dbReference>
<evidence type="ECO:0000256" key="8">
    <source>
        <dbReference type="ARBA" id="ARBA00022824"/>
    </source>
</evidence>
<keyword evidence="5 12" id="KW-0328">Glycosyltransferase</keyword>
<gene>
    <name evidence="13" type="ORF">Amon01_000124900</name>
</gene>
<feature type="transmembrane region" description="Helical" evidence="12">
    <location>
        <begin position="235"/>
        <end position="261"/>
    </location>
</feature>
<dbReference type="PANTHER" id="PTHR22760:SF4">
    <property type="entry name" value="GPI MANNOSYLTRANSFERASE 3"/>
    <property type="match status" value="1"/>
</dbReference>
<evidence type="ECO:0000256" key="11">
    <source>
        <dbReference type="ARBA" id="ARBA00024708"/>
    </source>
</evidence>
<evidence type="ECO:0000256" key="3">
    <source>
        <dbReference type="ARBA" id="ARBA00006065"/>
    </source>
</evidence>
<evidence type="ECO:0000256" key="4">
    <source>
        <dbReference type="ARBA" id="ARBA00022502"/>
    </source>
</evidence>
<dbReference type="AlphaFoldDB" id="A0A9W6YST2"/>
<evidence type="ECO:0000256" key="10">
    <source>
        <dbReference type="ARBA" id="ARBA00023136"/>
    </source>
</evidence>